<feature type="non-terminal residue" evidence="2">
    <location>
        <position position="1"/>
    </location>
</feature>
<protein>
    <submittedName>
        <fullName evidence="2">Uncharacterized protein</fullName>
    </submittedName>
</protein>
<proteinExistence type="predicted"/>
<reference evidence="2 3" key="1">
    <citation type="journal article" date="2023" name="Proc. Natl. Acad. Sci. U.S.A.">
        <title>A global phylogenomic analysis of the shiitake genus Lentinula.</title>
        <authorList>
            <person name="Sierra-Patev S."/>
            <person name="Min B."/>
            <person name="Naranjo-Ortiz M."/>
            <person name="Looney B."/>
            <person name="Konkel Z."/>
            <person name="Slot J.C."/>
            <person name="Sakamoto Y."/>
            <person name="Steenwyk J.L."/>
            <person name="Rokas A."/>
            <person name="Carro J."/>
            <person name="Camarero S."/>
            <person name="Ferreira P."/>
            <person name="Molpeceres G."/>
            <person name="Ruiz-Duenas F.J."/>
            <person name="Serrano A."/>
            <person name="Henrissat B."/>
            <person name="Drula E."/>
            <person name="Hughes K.W."/>
            <person name="Mata J.L."/>
            <person name="Ishikawa N.K."/>
            <person name="Vargas-Isla R."/>
            <person name="Ushijima S."/>
            <person name="Smith C.A."/>
            <person name="Donoghue J."/>
            <person name="Ahrendt S."/>
            <person name="Andreopoulos W."/>
            <person name="He G."/>
            <person name="LaButti K."/>
            <person name="Lipzen A."/>
            <person name="Ng V."/>
            <person name="Riley R."/>
            <person name="Sandor L."/>
            <person name="Barry K."/>
            <person name="Martinez A.T."/>
            <person name="Xiao Y."/>
            <person name="Gibbons J.G."/>
            <person name="Terashima K."/>
            <person name="Grigoriev I.V."/>
            <person name="Hibbett D."/>
        </authorList>
    </citation>
    <scope>NUCLEOTIDE SEQUENCE [LARGE SCALE GENOMIC DNA]</scope>
    <source>
        <strain evidence="2 3">TFB7810</strain>
    </source>
</reference>
<keyword evidence="3" id="KW-1185">Reference proteome</keyword>
<name>A0A9W8NPP1_9AGAR</name>
<sequence length="58" mass="5754">GTGDALRSAFNRMTGIVARAIQIVTIPASGDASQATANGPISVAASLFLILAILMAAP</sequence>
<keyword evidence="1" id="KW-0472">Membrane</keyword>
<accession>A0A9W8NPP1</accession>
<feature type="transmembrane region" description="Helical" evidence="1">
    <location>
        <begin position="39"/>
        <end position="57"/>
    </location>
</feature>
<evidence type="ECO:0000313" key="2">
    <source>
        <dbReference type="EMBL" id="KAJ3738548.1"/>
    </source>
</evidence>
<evidence type="ECO:0000256" key="1">
    <source>
        <dbReference type="SAM" id="Phobius"/>
    </source>
</evidence>
<dbReference type="Proteomes" id="UP001142393">
    <property type="component" value="Unassembled WGS sequence"/>
</dbReference>
<evidence type="ECO:0000313" key="3">
    <source>
        <dbReference type="Proteomes" id="UP001142393"/>
    </source>
</evidence>
<dbReference type="EMBL" id="JANVFU010000027">
    <property type="protein sequence ID" value="KAJ3738548.1"/>
    <property type="molecule type" value="Genomic_DNA"/>
</dbReference>
<keyword evidence="1" id="KW-0812">Transmembrane</keyword>
<organism evidence="2 3">
    <name type="scientific">Lentinula detonsa</name>
    <dbReference type="NCBI Taxonomy" id="2804962"/>
    <lineage>
        <taxon>Eukaryota</taxon>
        <taxon>Fungi</taxon>
        <taxon>Dikarya</taxon>
        <taxon>Basidiomycota</taxon>
        <taxon>Agaricomycotina</taxon>
        <taxon>Agaricomycetes</taxon>
        <taxon>Agaricomycetidae</taxon>
        <taxon>Agaricales</taxon>
        <taxon>Marasmiineae</taxon>
        <taxon>Omphalotaceae</taxon>
        <taxon>Lentinula</taxon>
    </lineage>
</organism>
<gene>
    <name evidence="2" type="ORF">DFH05DRAFT_1408742</name>
</gene>
<comment type="caution">
    <text evidence="2">The sequence shown here is derived from an EMBL/GenBank/DDBJ whole genome shotgun (WGS) entry which is preliminary data.</text>
</comment>
<dbReference type="AlphaFoldDB" id="A0A9W8NPP1"/>
<keyword evidence="1" id="KW-1133">Transmembrane helix</keyword>